<dbReference type="Gene3D" id="1.20.120.1450">
    <property type="match status" value="1"/>
</dbReference>
<protein>
    <submittedName>
        <fullName evidence="1">Heptaprenyl pyrophosphate synthase subunit A</fullName>
    </submittedName>
</protein>
<reference evidence="2" key="1">
    <citation type="submission" date="2017-10" db="EMBL/GenBank/DDBJ databases">
        <title>Staphylococcus edaphicus sp. nov., isolated in Antarctica, harbouring mecC gene and genomic islands essential in adaptation to extreme environment.</title>
        <authorList>
            <person name="Pantucek R."/>
            <person name="Sedlacek I."/>
            <person name="Indrakova A."/>
            <person name="Vrbovska V."/>
            <person name="Maslanova I."/>
            <person name="Kovarovic V."/>
            <person name="Svec P."/>
            <person name="Kralova S."/>
            <person name="Kristofova L."/>
            <person name="Keklakova J."/>
            <person name="Petras P."/>
            <person name="Doskar J."/>
        </authorList>
    </citation>
    <scope>NUCLEOTIDE SEQUENCE [LARGE SCALE GENOMIC DNA]</scope>
    <source>
        <strain evidence="2">CCM 5085</strain>
    </source>
</reference>
<name>A0A2C6WM59_9STAP</name>
<comment type="caution">
    <text evidence="1">The sequence shown here is derived from an EMBL/GenBank/DDBJ whole genome shotgun (WGS) entry which is preliminary data.</text>
</comment>
<organism evidence="1 2">
    <name type="scientific">Staphylococcus edaphicus</name>
    <dbReference type="NCBI Taxonomy" id="1955013"/>
    <lineage>
        <taxon>Bacteria</taxon>
        <taxon>Bacillati</taxon>
        <taxon>Bacillota</taxon>
        <taxon>Bacilli</taxon>
        <taxon>Bacillales</taxon>
        <taxon>Staphylococcaceae</taxon>
        <taxon>Staphylococcus</taxon>
    </lineage>
</organism>
<evidence type="ECO:0000313" key="2">
    <source>
        <dbReference type="Proteomes" id="UP000223828"/>
    </source>
</evidence>
<gene>
    <name evidence="1" type="ORF">BTJ66_09450</name>
</gene>
<dbReference type="EMBL" id="MRZN01000015">
    <property type="protein sequence ID" value="PHK49233.1"/>
    <property type="molecule type" value="Genomic_DNA"/>
</dbReference>
<dbReference type="Proteomes" id="UP000223828">
    <property type="component" value="Unassembled WGS sequence"/>
</dbReference>
<accession>A0A2C6WM59</accession>
<evidence type="ECO:0000313" key="1">
    <source>
        <dbReference type="EMBL" id="PHK49233.1"/>
    </source>
</evidence>
<dbReference type="RefSeq" id="WP_099090717.1">
    <property type="nucleotide sequence ID" value="NZ_MRZN01000015.1"/>
</dbReference>
<dbReference type="OrthoDB" id="2411143at2"/>
<proteinExistence type="predicted"/>
<sequence length="190" mass="21502">METTLNILETQITQRLRGVNHYESIYINKALAQILDSYDIPQEAKLACLTIDTAMRHLDEVSTNLSSKKSILIGDLLSAHFYTLLANLNDSAYQKEISTAIVEVNEMKSSIHHETIDINDIGQYILKIENTFPLITINRFASNANTAFINDKLLDNLSDNHPSYLSKYSKEVLASFLDQIKTEIHSKRGN</sequence>
<dbReference type="AlphaFoldDB" id="A0A2C6WM59"/>